<name>A0A9D9DHK3_9BACL</name>
<proteinExistence type="predicted"/>
<dbReference type="Gene3D" id="3.90.470.20">
    <property type="entry name" value="4'-phosphopantetheinyl transferase domain"/>
    <property type="match status" value="1"/>
</dbReference>
<dbReference type="Proteomes" id="UP000823613">
    <property type="component" value="Unassembled WGS sequence"/>
</dbReference>
<dbReference type="SUPFAM" id="SSF56214">
    <property type="entry name" value="4'-phosphopantetheinyl transferase"/>
    <property type="match status" value="1"/>
</dbReference>
<keyword evidence="1 5" id="KW-0808">Transferase</keyword>
<evidence type="ECO:0000313" key="6">
    <source>
        <dbReference type="Proteomes" id="UP000823613"/>
    </source>
</evidence>
<dbReference type="GO" id="GO:0000287">
    <property type="term" value="F:magnesium ion binding"/>
    <property type="evidence" value="ECO:0007669"/>
    <property type="project" value="InterPro"/>
</dbReference>
<evidence type="ECO:0000259" key="4">
    <source>
        <dbReference type="Pfam" id="PF01648"/>
    </source>
</evidence>
<protein>
    <submittedName>
        <fullName evidence="5">4'-phosphopantetheinyl transferase superfamily protein</fullName>
    </submittedName>
</protein>
<organism evidence="5 6">
    <name type="scientific">Candidatus Onthovivens merdipullorum</name>
    <dbReference type="NCBI Taxonomy" id="2840889"/>
    <lineage>
        <taxon>Bacteria</taxon>
        <taxon>Bacillati</taxon>
        <taxon>Bacillota</taxon>
        <taxon>Bacilli</taxon>
        <taxon>Bacillales</taxon>
        <taxon>Candidatus Onthovivens</taxon>
    </lineage>
</organism>
<dbReference type="InterPro" id="IPR008278">
    <property type="entry name" value="4-PPantetheinyl_Trfase_dom"/>
</dbReference>
<dbReference type="NCBIfam" id="TIGR00556">
    <property type="entry name" value="pantethn_trn"/>
    <property type="match status" value="1"/>
</dbReference>
<gene>
    <name evidence="5" type="ORF">IAC58_03700</name>
</gene>
<dbReference type="GO" id="GO:0008897">
    <property type="term" value="F:holo-[acyl-carrier-protein] synthase activity"/>
    <property type="evidence" value="ECO:0007669"/>
    <property type="project" value="InterPro"/>
</dbReference>
<evidence type="ECO:0000256" key="1">
    <source>
        <dbReference type="ARBA" id="ARBA00022679"/>
    </source>
</evidence>
<keyword evidence="2" id="KW-0479">Metal-binding</keyword>
<reference evidence="5" key="2">
    <citation type="journal article" date="2021" name="PeerJ">
        <title>Extensive microbial diversity within the chicken gut microbiome revealed by metagenomics and culture.</title>
        <authorList>
            <person name="Gilroy R."/>
            <person name="Ravi A."/>
            <person name="Getino M."/>
            <person name="Pursley I."/>
            <person name="Horton D.L."/>
            <person name="Alikhan N.F."/>
            <person name="Baker D."/>
            <person name="Gharbi K."/>
            <person name="Hall N."/>
            <person name="Watson M."/>
            <person name="Adriaenssens E.M."/>
            <person name="Foster-Nyarko E."/>
            <person name="Jarju S."/>
            <person name="Secka A."/>
            <person name="Antonio M."/>
            <person name="Oren A."/>
            <person name="Chaudhuri R.R."/>
            <person name="La Ragione R."/>
            <person name="Hildebrand F."/>
            <person name="Pallen M.J."/>
        </authorList>
    </citation>
    <scope>NUCLEOTIDE SEQUENCE</scope>
    <source>
        <strain evidence="5">11159</strain>
    </source>
</reference>
<accession>A0A9D9DHK3</accession>
<dbReference type="AlphaFoldDB" id="A0A9D9DHK3"/>
<dbReference type="Pfam" id="PF01648">
    <property type="entry name" value="ACPS"/>
    <property type="match status" value="1"/>
</dbReference>
<reference evidence="5" key="1">
    <citation type="submission" date="2020-10" db="EMBL/GenBank/DDBJ databases">
        <authorList>
            <person name="Gilroy R."/>
        </authorList>
    </citation>
    <scope>NUCLEOTIDE SEQUENCE</scope>
    <source>
        <strain evidence="5">11159</strain>
    </source>
</reference>
<dbReference type="InterPro" id="IPR004568">
    <property type="entry name" value="Ppantetheine-prot_Trfase_dom"/>
</dbReference>
<comment type="caution">
    <text evidence="5">The sequence shown here is derived from an EMBL/GenBank/DDBJ whole genome shotgun (WGS) entry which is preliminary data.</text>
</comment>
<dbReference type="EMBL" id="JADIMY010000077">
    <property type="protein sequence ID" value="MBO8427638.1"/>
    <property type="molecule type" value="Genomic_DNA"/>
</dbReference>
<dbReference type="GO" id="GO:0006633">
    <property type="term" value="P:fatty acid biosynthetic process"/>
    <property type="evidence" value="ECO:0007669"/>
    <property type="project" value="InterPro"/>
</dbReference>
<evidence type="ECO:0000256" key="3">
    <source>
        <dbReference type="ARBA" id="ARBA00022842"/>
    </source>
</evidence>
<dbReference type="InterPro" id="IPR037143">
    <property type="entry name" value="4-PPantetheinyl_Trfase_dom_sf"/>
</dbReference>
<evidence type="ECO:0000256" key="2">
    <source>
        <dbReference type="ARBA" id="ARBA00022723"/>
    </source>
</evidence>
<evidence type="ECO:0000313" key="5">
    <source>
        <dbReference type="EMBL" id="MBO8427638.1"/>
    </source>
</evidence>
<keyword evidence="3" id="KW-0460">Magnesium</keyword>
<feature type="domain" description="4'-phosphopantetheinyl transferase" evidence="4">
    <location>
        <begin position="3"/>
        <end position="102"/>
    </location>
</feature>
<sequence length="105" mass="12154">MNIGIDLTYIPRFKNKDTLAKKILSINEYNEYLNSFNKEEYLASRWCLKEAYIKAKELNILGVNLNTIEINKKENGAVFIKVGSDSYKASLSHEKDYCIGVVYYD</sequence>